<dbReference type="RefSeq" id="XP_013322830.1">
    <property type="nucleotide sequence ID" value="XM_013467376.1"/>
</dbReference>
<sequence length="647" mass="71107">MALTILLVLSPLVNDSACILTSYSESSGFTQTDIHRRSEELALAAFKINFSELVDLYYYTPYSGVIVKRGAVDAGLAYYIRWNTLTQYGVTSTPCPTARVCLSSRPVGRQETSQEQNYADWSWIKESSTIADVNVPAKEVAVDGQEHPSQNSVDEKIGYRQEGEDVERGSTPVDDNRSGPRDPNLVDWDGPDDPMNPLNWPFRKKFVATATISVITLLTPLGSSMFAPGVPDVMKDFKSDNVYLASFVVSVYLLGYCFGPLVIAPLSELYGRMPIYNVCNVLFTVFNVACAVAPSLASLIVFRLFAGLAGSCPLTIGAGSLSDMIRQEKRGGAMAAWALGPLLGPVIGPVAGGYLTQAKGWRWTFWVLAIASGAVTINTLVFMRESYAYIILDRKTKRLRKETGNPNLRSVLDTGRSPRDLFAWSIVRPTKMLFLSPIVFLLSLYVAVIYGYLYLLFTTITDVFEMQYHFSQGSVGLAYLGIGIGSMIGLFVLGATSDRLLKYLTAKNGGVAKPEYRLPPMIVGAWFIPLALFWYGWTADKKDHWILPIIGTAFMGIGMLIAFMTTSTYLVDAYTVYSASAMAANTVFRSLMGAVLPLAGGKMYQTLGLGWGNSLLGFIAVALAPLPIVFWLFGERIRTSKRFQVEF</sequence>
<protein>
    <recommendedName>
        <fullName evidence="9">Major facilitator superfamily (MFS) profile domain-containing protein</fullName>
    </recommendedName>
</protein>
<comment type="caution">
    <text evidence="10">The sequence shown here is derived from an EMBL/GenBank/DDBJ whole genome shotgun (WGS) entry which is preliminary data.</text>
</comment>
<evidence type="ECO:0000256" key="7">
    <source>
        <dbReference type="SAM" id="Phobius"/>
    </source>
</evidence>
<dbReference type="OrthoDB" id="5296287at2759"/>
<dbReference type="FunFam" id="1.20.1250.20:FF:000011">
    <property type="entry name" value="MFS multidrug transporter, putative"/>
    <property type="match status" value="1"/>
</dbReference>
<feature type="transmembrane region" description="Helical" evidence="7">
    <location>
        <begin position="433"/>
        <end position="457"/>
    </location>
</feature>
<dbReference type="GO" id="GO:0016020">
    <property type="term" value="C:membrane"/>
    <property type="evidence" value="ECO:0007669"/>
    <property type="project" value="UniProtKB-SubCell"/>
</dbReference>
<feature type="transmembrane region" description="Helical" evidence="7">
    <location>
        <begin position="242"/>
        <end position="263"/>
    </location>
</feature>
<dbReference type="PANTHER" id="PTHR23502:SF68">
    <property type="entry name" value="MULTIDRUG TRANSPORTER, PUTATIVE (AFU_ORTHOLOGUE AFUA_3G01120)-RELATED"/>
    <property type="match status" value="1"/>
</dbReference>
<gene>
    <name evidence="10" type="ORF">T310_10205</name>
</gene>
<feature type="region of interest" description="Disordered" evidence="6">
    <location>
        <begin position="141"/>
        <end position="190"/>
    </location>
</feature>
<evidence type="ECO:0000256" key="1">
    <source>
        <dbReference type="ARBA" id="ARBA00004141"/>
    </source>
</evidence>
<accession>A0A0F4YF21</accession>
<reference evidence="10 11" key="1">
    <citation type="submission" date="2015-04" db="EMBL/GenBank/DDBJ databases">
        <authorList>
            <person name="Heijne W.H."/>
            <person name="Fedorova N.D."/>
            <person name="Nierman W.C."/>
            <person name="Vollebregt A.W."/>
            <person name="Zhao Z."/>
            <person name="Wu L."/>
            <person name="Kumar M."/>
            <person name="Stam H."/>
            <person name="van den Berg M.A."/>
            <person name="Pel H.J."/>
        </authorList>
    </citation>
    <scope>NUCLEOTIDE SEQUENCE [LARGE SCALE GENOMIC DNA]</scope>
    <source>
        <strain evidence="10 11">CBS 393.64</strain>
    </source>
</reference>
<dbReference type="GeneID" id="25313273"/>
<dbReference type="SUPFAM" id="SSF103473">
    <property type="entry name" value="MFS general substrate transporter"/>
    <property type="match status" value="1"/>
</dbReference>
<comment type="similarity">
    <text evidence="2">Belongs to the major facilitator superfamily.</text>
</comment>
<keyword evidence="5 7" id="KW-0472">Membrane</keyword>
<keyword evidence="4 7" id="KW-1133">Transmembrane helix</keyword>
<evidence type="ECO:0000256" key="3">
    <source>
        <dbReference type="ARBA" id="ARBA00022692"/>
    </source>
</evidence>
<evidence type="ECO:0000256" key="8">
    <source>
        <dbReference type="SAM" id="SignalP"/>
    </source>
</evidence>
<feature type="transmembrane region" description="Helical" evidence="7">
    <location>
        <begin position="206"/>
        <end position="230"/>
    </location>
</feature>
<proteinExistence type="inferred from homology"/>
<feature type="transmembrane region" description="Helical" evidence="7">
    <location>
        <begin position="300"/>
        <end position="321"/>
    </location>
</feature>
<evidence type="ECO:0000256" key="6">
    <source>
        <dbReference type="SAM" id="MobiDB-lite"/>
    </source>
</evidence>
<dbReference type="InterPro" id="IPR011701">
    <property type="entry name" value="MFS"/>
</dbReference>
<dbReference type="Gene3D" id="1.20.1250.20">
    <property type="entry name" value="MFS general substrate transporter like domains"/>
    <property type="match status" value="1"/>
</dbReference>
<evidence type="ECO:0000313" key="11">
    <source>
        <dbReference type="Proteomes" id="UP000053958"/>
    </source>
</evidence>
<feature type="compositionally biased region" description="Basic and acidic residues" evidence="6">
    <location>
        <begin position="153"/>
        <end position="180"/>
    </location>
</feature>
<feature type="transmembrane region" description="Helical" evidence="7">
    <location>
        <begin position="545"/>
        <end position="564"/>
    </location>
</feature>
<feature type="domain" description="Major facilitator superfamily (MFS) profile" evidence="9">
    <location>
        <begin position="208"/>
        <end position="637"/>
    </location>
</feature>
<feature type="transmembrane region" description="Helical" evidence="7">
    <location>
        <begin position="333"/>
        <end position="351"/>
    </location>
</feature>
<dbReference type="GO" id="GO:0022857">
    <property type="term" value="F:transmembrane transporter activity"/>
    <property type="evidence" value="ECO:0007669"/>
    <property type="project" value="InterPro"/>
</dbReference>
<evidence type="ECO:0000256" key="4">
    <source>
        <dbReference type="ARBA" id="ARBA00022989"/>
    </source>
</evidence>
<feature type="transmembrane region" description="Helical" evidence="7">
    <location>
        <begin position="363"/>
        <end position="392"/>
    </location>
</feature>
<dbReference type="CDD" id="cd17323">
    <property type="entry name" value="MFS_Tpo1_MDR_like"/>
    <property type="match status" value="1"/>
</dbReference>
<keyword evidence="11" id="KW-1185">Reference proteome</keyword>
<feature type="transmembrane region" description="Helical" evidence="7">
    <location>
        <begin position="576"/>
        <end position="599"/>
    </location>
</feature>
<dbReference type="PANTHER" id="PTHR23502">
    <property type="entry name" value="MAJOR FACILITATOR SUPERFAMILY"/>
    <property type="match status" value="1"/>
</dbReference>
<dbReference type="InterPro" id="IPR020846">
    <property type="entry name" value="MFS_dom"/>
</dbReference>
<dbReference type="PROSITE" id="PS50850">
    <property type="entry name" value="MFS"/>
    <property type="match status" value="1"/>
</dbReference>
<keyword evidence="8" id="KW-0732">Signal</keyword>
<name>A0A0F4YF21_RASE3</name>
<evidence type="ECO:0000313" key="10">
    <source>
        <dbReference type="EMBL" id="KKA16218.1"/>
    </source>
</evidence>
<feature type="transmembrane region" description="Helical" evidence="7">
    <location>
        <begin position="477"/>
        <end position="497"/>
    </location>
</feature>
<comment type="subcellular location">
    <subcellularLocation>
        <location evidence="1">Membrane</location>
        <topology evidence="1">Multi-pass membrane protein</topology>
    </subcellularLocation>
</comment>
<dbReference type="AlphaFoldDB" id="A0A0F4YF21"/>
<feature type="transmembrane region" description="Helical" evidence="7">
    <location>
        <begin position="611"/>
        <end position="633"/>
    </location>
</feature>
<keyword evidence="3 7" id="KW-0812">Transmembrane</keyword>
<feature type="chain" id="PRO_5002481873" description="Major facilitator superfamily (MFS) profile domain-containing protein" evidence="8">
    <location>
        <begin position="19"/>
        <end position="647"/>
    </location>
</feature>
<feature type="signal peptide" evidence="8">
    <location>
        <begin position="1"/>
        <end position="18"/>
    </location>
</feature>
<dbReference type="Proteomes" id="UP000053958">
    <property type="component" value="Unassembled WGS sequence"/>
</dbReference>
<evidence type="ECO:0000259" key="9">
    <source>
        <dbReference type="PROSITE" id="PS50850"/>
    </source>
</evidence>
<dbReference type="STRING" id="1408163.A0A0F4YF21"/>
<dbReference type="EMBL" id="LASV01000810">
    <property type="protein sequence ID" value="KKA16218.1"/>
    <property type="molecule type" value="Genomic_DNA"/>
</dbReference>
<evidence type="ECO:0000256" key="5">
    <source>
        <dbReference type="ARBA" id="ARBA00023136"/>
    </source>
</evidence>
<dbReference type="InterPro" id="IPR036259">
    <property type="entry name" value="MFS_trans_sf"/>
</dbReference>
<dbReference type="Pfam" id="PF07690">
    <property type="entry name" value="MFS_1"/>
    <property type="match status" value="1"/>
</dbReference>
<feature type="transmembrane region" description="Helical" evidence="7">
    <location>
        <begin position="518"/>
        <end position="539"/>
    </location>
</feature>
<organism evidence="10 11">
    <name type="scientific">Rasamsonia emersonii (strain ATCC 16479 / CBS 393.64 / IMI 116815)</name>
    <dbReference type="NCBI Taxonomy" id="1408163"/>
    <lineage>
        <taxon>Eukaryota</taxon>
        <taxon>Fungi</taxon>
        <taxon>Dikarya</taxon>
        <taxon>Ascomycota</taxon>
        <taxon>Pezizomycotina</taxon>
        <taxon>Eurotiomycetes</taxon>
        <taxon>Eurotiomycetidae</taxon>
        <taxon>Eurotiales</taxon>
        <taxon>Trichocomaceae</taxon>
        <taxon>Rasamsonia</taxon>
    </lineage>
</organism>
<evidence type="ECO:0000256" key="2">
    <source>
        <dbReference type="ARBA" id="ARBA00008335"/>
    </source>
</evidence>